<gene>
    <name evidence="2" type="ORF">VI08_11840</name>
</gene>
<name>A0A0F3KSY2_9GAMM</name>
<proteinExistence type="predicted"/>
<accession>A0A0F3KSY2</accession>
<protein>
    <submittedName>
        <fullName evidence="2">Uncharacterized protein</fullName>
    </submittedName>
</protein>
<dbReference type="RefSeq" id="WP_045829793.1">
    <property type="nucleotide sequence ID" value="NZ_JZRB01000023.1"/>
</dbReference>
<dbReference type="AlphaFoldDB" id="A0A0F3KSY2"/>
<evidence type="ECO:0000313" key="3">
    <source>
        <dbReference type="Proteomes" id="UP000033651"/>
    </source>
</evidence>
<evidence type="ECO:0000256" key="1">
    <source>
        <dbReference type="SAM" id="MobiDB-lite"/>
    </source>
</evidence>
<dbReference type="OrthoDB" id="5953434at2"/>
<dbReference type="Proteomes" id="UP000033651">
    <property type="component" value="Unassembled WGS sequence"/>
</dbReference>
<organism evidence="2 3">
    <name type="scientific">Luteibacter yeojuensis</name>
    <dbReference type="NCBI Taxonomy" id="345309"/>
    <lineage>
        <taxon>Bacteria</taxon>
        <taxon>Pseudomonadati</taxon>
        <taxon>Pseudomonadota</taxon>
        <taxon>Gammaproteobacteria</taxon>
        <taxon>Lysobacterales</taxon>
        <taxon>Rhodanobacteraceae</taxon>
        <taxon>Luteibacter</taxon>
    </lineage>
</organism>
<dbReference type="EMBL" id="JZRB01000023">
    <property type="protein sequence ID" value="KJV33219.1"/>
    <property type="molecule type" value="Genomic_DNA"/>
</dbReference>
<feature type="compositionally biased region" description="Basic and acidic residues" evidence="1">
    <location>
        <begin position="120"/>
        <end position="130"/>
    </location>
</feature>
<feature type="region of interest" description="Disordered" evidence="1">
    <location>
        <begin position="112"/>
        <end position="131"/>
    </location>
</feature>
<sequence length="712" mass="78739">MERSETGVTPAATLSFSFLKIFRDGSAAVRPSFHIFSNGAQRCKVTIEFAAMEGGVPRKLTQAEIDAGFKLIAHAGGEPLGVGLGGAHAAWIISRSPGTFTWNEGLVQRFASSSPAESAGPEHEDTEVRESGTQTIDFWVSTIVADALRISVAFFNSAGVVVAATNWETEGAPEGSGYGDRNGKFNSSVNVVGTRFVQPDIEAYGRKRPGERHVLDATQIKWEDSSQTISYEHYISLTLYGTPFHWKYALAMITTDFSLWNDFRGEYSNCRDKWAITYIIQPGESRYRYDDKKIAWLYFLDAKMGKVSSYLDQFALPKAPDATVVTIGMVRNKYEFHVCDAHGDWVPPQTSLYLTLLDEFGNRHAIRLYFSEGHEREWVSIDKYTFPAAIESDDFSIDSLAIHPQQTRLYANGRQQARIGITLEPRLNGADTLLTEEEWASVRLLDHDSRKAIPFTESAWTGGEVGWAAQHEHNGYEYYPGSLSMAPQADSNTRYFFVSVDSAARGTSLRVAFSIKARDGKIYESTGYLTATDGTEHYDVSYDVRTGIDITQEEPAHYVGSDVHVSWRNLPLALGDVQDAVFNKAGAVSLAPRTGVGPAVRRMSCTPAGAMHWETLMPGDTNPCAMGFAEPGSKDIHCQRDIALLMEFPATLDRAEPYSGVIVLCGRTGIPMAGNEKLPRDRMAVTLLDSYGSEHELTVQFVNGTRDEIEFV</sequence>
<comment type="caution">
    <text evidence="2">The sequence shown here is derived from an EMBL/GenBank/DDBJ whole genome shotgun (WGS) entry which is preliminary data.</text>
</comment>
<dbReference type="PATRIC" id="fig|345309.4.peg.1713"/>
<evidence type="ECO:0000313" key="2">
    <source>
        <dbReference type="EMBL" id="KJV33219.1"/>
    </source>
</evidence>
<keyword evidence="3" id="KW-1185">Reference proteome</keyword>
<reference evidence="2 3" key="1">
    <citation type="submission" date="2015-03" db="EMBL/GenBank/DDBJ databases">
        <title>Draft genome sequence of Luteibacter yeojuensis strain SU11.</title>
        <authorList>
            <person name="Sulaiman J."/>
            <person name="Priya K."/>
            <person name="Chan K.-G."/>
        </authorList>
    </citation>
    <scope>NUCLEOTIDE SEQUENCE [LARGE SCALE GENOMIC DNA]</scope>
    <source>
        <strain evidence="2 3">SU11</strain>
    </source>
</reference>